<dbReference type="AlphaFoldDB" id="A0A3Q9I8Q9"/>
<evidence type="ECO:0000313" key="2">
    <source>
        <dbReference type="Proteomes" id="UP000270678"/>
    </source>
</evidence>
<dbReference type="KEGG" id="plut:EI981_03585"/>
<accession>A0A3Q9I8Q9</accession>
<dbReference type="OrthoDB" id="2971377at2"/>
<name>A0A3Q9I8Q9_9BACL</name>
<protein>
    <submittedName>
        <fullName evidence="1">Uncharacterized protein</fullName>
    </submittedName>
</protein>
<keyword evidence="2" id="KW-1185">Reference proteome</keyword>
<gene>
    <name evidence="1" type="ORF">EI981_03585</name>
</gene>
<sequence>MLEEFNVDQNTLVHAWQQQLPEFLDPGDSAKVLADESDPQGFRVHINAAGHQFYSFDFYCSYMDPREVKVELVDVEKDGQTVNEQNERLQEMTGDYVRHLHECAQALHRITNPS</sequence>
<organism evidence="1 2">
    <name type="scientific">Paenibacillus lutimineralis</name>
    <dbReference type="NCBI Taxonomy" id="2707005"/>
    <lineage>
        <taxon>Bacteria</taxon>
        <taxon>Bacillati</taxon>
        <taxon>Bacillota</taxon>
        <taxon>Bacilli</taxon>
        <taxon>Bacillales</taxon>
        <taxon>Paenibacillaceae</taxon>
        <taxon>Paenibacillus</taxon>
    </lineage>
</organism>
<dbReference type="Proteomes" id="UP000270678">
    <property type="component" value="Chromosome"/>
</dbReference>
<proteinExistence type="predicted"/>
<dbReference type="EMBL" id="CP034346">
    <property type="protein sequence ID" value="AZS13649.1"/>
    <property type="molecule type" value="Genomic_DNA"/>
</dbReference>
<evidence type="ECO:0000313" key="1">
    <source>
        <dbReference type="EMBL" id="AZS13649.1"/>
    </source>
</evidence>
<dbReference type="RefSeq" id="WP_126995526.1">
    <property type="nucleotide sequence ID" value="NZ_CP034346.1"/>
</dbReference>
<reference evidence="2" key="1">
    <citation type="submission" date="2018-12" db="EMBL/GenBank/DDBJ databases">
        <title>Complete genome sequence of Paenibacillus sp. MBLB1234.</title>
        <authorList>
            <person name="Nam Y.-D."/>
            <person name="Kang J."/>
            <person name="Chung W.-H."/>
            <person name="Park Y.S."/>
        </authorList>
    </citation>
    <scope>NUCLEOTIDE SEQUENCE [LARGE SCALE GENOMIC DNA]</scope>
    <source>
        <strain evidence="2">MBLB1234</strain>
    </source>
</reference>